<dbReference type="EMBL" id="JAEQNB010000001">
    <property type="protein sequence ID" value="MBL0386024.1"/>
    <property type="molecule type" value="Genomic_DNA"/>
</dbReference>
<dbReference type="RefSeq" id="WP_201631751.1">
    <property type="nucleotide sequence ID" value="NZ_JAEQNB010000001.1"/>
</dbReference>
<accession>A0ABS1J6Y9</accession>
<protein>
    <recommendedName>
        <fullName evidence="5">YceG-like family protein</fullName>
    </recommendedName>
</protein>
<comment type="caution">
    <text evidence="3">The sequence shown here is derived from an EMBL/GenBank/DDBJ whole genome shotgun (WGS) entry which is preliminary data.</text>
</comment>
<proteinExistence type="predicted"/>
<evidence type="ECO:0008006" key="5">
    <source>
        <dbReference type="Google" id="ProtNLM"/>
    </source>
</evidence>
<evidence type="ECO:0000313" key="3">
    <source>
        <dbReference type="EMBL" id="MBL0386024.1"/>
    </source>
</evidence>
<keyword evidence="2" id="KW-1133">Transmembrane helix</keyword>
<feature type="transmembrane region" description="Helical" evidence="2">
    <location>
        <begin position="120"/>
        <end position="141"/>
    </location>
</feature>
<keyword evidence="2" id="KW-0812">Transmembrane</keyword>
<feature type="compositionally biased region" description="Low complexity" evidence="1">
    <location>
        <begin position="172"/>
        <end position="190"/>
    </location>
</feature>
<dbReference type="Gene3D" id="3.30.1490.480">
    <property type="entry name" value="Endolytic murein transglycosylase"/>
    <property type="match status" value="1"/>
</dbReference>
<keyword evidence="4" id="KW-1185">Reference proteome</keyword>
<keyword evidence="2" id="KW-0472">Membrane</keyword>
<gene>
    <name evidence="3" type="ORF">JJB07_05100</name>
</gene>
<sequence length="260" mass="28728">MTTIDLLKDTVGKPLRTAMQDLGCPDLPMGLFSDKQVAFLREGIQELPDDDLELERLLIEGAVNGKVIRSGQTPMGQSLFTVRFRVKKVACVMTFAYYREEWQLHHIDAVQTRFREWNRLLFGGVLGSVVTVLVTLAFWGFGSGDLVAEAKAKGYVVMTEQQYEENVQGGNPTDATSTAGTTATKDAKTPATQETLEFTLQDGAPLSELTGFLKEKGLITDEAAFGQALTERGIDTQIKPKSYTFKKGMSQEELFTVLQN</sequence>
<feature type="region of interest" description="Disordered" evidence="1">
    <location>
        <begin position="166"/>
        <end position="190"/>
    </location>
</feature>
<organism evidence="3 4">
    <name type="scientific">Tumebacillus amylolyticus</name>
    <dbReference type="NCBI Taxonomy" id="2801339"/>
    <lineage>
        <taxon>Bacteria</taxon>
        <taxon>Bacillati</taxon>
        <taxon>Bacillota</taxon>
        <taxon>Bacilli</taxon>
        <taxon>Bacillales</taxon>
        <taxon>Alicyclobacillaceae</taxon>
        <taxon>Tumebacillus</taxon>
    </lineage>
</organism>
<evidence type="ECO:0000256" key="2">
    <source>
        <dbReference type="SAM" id="Phobius"/>
    </source>
</evidence>
<dbReference type="Proteomes" id="UP000602284">
    <property type="component" value="Unassembled WGS sequence"/>
</dbReference>
<name>A0ABS1J6Y9_9BACL</name>
<evidence type="ECO:0000313" key="4">
    <source>
        <dbReference type="Proteomes" id="UP000602284"/>
    </source>
</evidence>
<evidence type="ECO:0000256" key="1">
    <source>
        <dbReference type="SAM" id="MobiDB-lite"/>
    </source>
</evidence>
<reference evidence="3 4" key="1">
    <citation type="submission" date="2021-01" db="EMBL/GenBank/DDBJ databases">
        <title>Tumebacillus sp. strain ITR2 16S ribosomal RNA gene Genome sequencing and assembly.</title>
        <authorList>
            <person name="Kang M."/>
        </authorList>
    </citation>
    <scope>NUCLEOTIDE SEQUENCE [LARGE SCALE GENOMIC DNA]</scope>
    <source>
        <strain evidence="3 4">ITR2</strain>
    </source>
</reference>